<accession>A0AAV9HWQ0</accession>
<protein>
    <recommendedName>
        <fullName evidence="5">Zn(2)-C6 fungal-type domain-containing protein</fullName>
    </recommendedName>
</protein>
<dbReference type="EMBL" id="MU864945">
    <property type="protein sequence ID" value="KAK4464768.1"/>
    <property type="molecule type" value="Genomic_DNA"/>
</dbReference>
<dbReference type="GO" id="GO:0005634">
    <property type="term" value="C:nucleus"/>
    <property type="evidence" value="ECO:0007669"/>
    <property type="project" value="UniProtKB-SubCell"/>
</dbReference>
<organism evidence="6 7">
    <name type="scientific">Cladorrhinum samala</name>
    <dbReference type="NCBI Taxonomy" id="585594"/>
    <lineage>
        <taxon>Eukaryota</taxon>
        <taxon>Fungi</taxon>
        <taxon>Dikarya</taxon>
        <taxon>Ascomycota</taxon>
        <taxon>Pezizomycotina</taxon>
        <taxon>Sordariomycetes</taxon>
        <taxon>Sordariomycetidae</taxon>
        <taxon>Sordariales</taxon>
        <taxon>Podosporaceae</taxon>
        <taxon>Cladorrhinum</taxon>
    </lineage>
</organism>
<keyword evidence="7" id="KW-1185">Reference proteome</keyword>
<evidence type="ECO:0000313" key="7">
    <source>
        <dbReference type="Proteomes" id="UP001321749"/>
    </source>
</evidence>
<dbReference type="SUPFAM" id="SSF57701">
    <property type="entry name" value="Zn2/Cys6 DNA-binding domain"/>
    <property type="match status" value="1"/>
</dbReference>
<feature type="region of interest" description="Disordered" evidence="4">
    <location>
        <begin position="59"/>
        <end position="135"/>
    </location>
</feature>
<dbReference type="Proteomes" id="UP001321749">
    <property type="component" value="Unassembled WGS sequence"/>
</dbReference>
<dbReference type="Pfam" id="PF04082">
    <property type="entry name" value="Fungal_trans"/>
    <property type="match status" value="1"/>
</dbReference>
<feature type="compositionally biased region" description="Polar residues" evidence="4">
    <location>
        <begin position="98"/>
        <end position="108"/>
    </location>
</feature>
<proteinExistence type="predicted"/>
<dbReference type="GO" id="GO:0008270">
    <property type="term" value="F:zinc ion binding"/>
    <property type="evidence" value="ECO:0007669"/>
    <property type="project" value="InterPro"/>
</dbReference>
<dbReference type="CDD" id="cd12148">
    <property type="entry name" value="fungal_TF_MHR"/>
    <property type="match status" value="1"/>
</dbReference>
<comment type="subcellular location">
    <subcellularLocation>
        <location evidence="1">Nucleus</location>
    </subcellularLocation>
</comment>
<keyword evidence="2" id="KW-0479">Metal-binding</keyword>
<dbReference type="Pfam" id="PF00172">
    <property type="entry name" value="Zn_clus"/>
    <property type="match status" value="1"/>
</dbReference>
<reference evidence="6" key="2">
    <citation type="submission" date="2023-06" db="EMBL/GenBank/DDBJ databases">
        <authorList>
            <consortium name="Lawrence Berkeley National Laboratory"/>
            <person name="Mondo S.J."/>
            <person name="Hensen N."/>
            <person name="Bonometti L."/>
            <person name="Westerberg I."/>
            <person name="Brannstrom I.O."/>
            <person name="Guillou S."/>
            <person name="Cros-Aarteil S."/>
            <person name="Calhoun S."/>
            <person name="Haridas S."/>
            <person name="Kuo A."/>
            <person name="Pangilinan J."/>
            <person name="Riley R."/>
            <person name="Labutti K."/>
            <person name="Andreopoulos B."/>
            <person name="Lipzen A."/>
            <person name="Chen C."/>
            <person name="Yanf M."/>
            <person name="Daum C."/>
            <person name="Ng V."/>
            <person name="Clum A."/>
            <person name="Steindorff A."/>
            <person name="Ohm R."/>
            <person name="Martin F."/>
            <person name="Silar P."/>
            <person name="Natvig D."/>
            <person name="Lalanne C."/>
            <person name="Gautier V."/>
            <person name="Ament-Velasquez S.L."/>
            <person name="Kruys A."/>
            <person name="Hutchinson M.I."/>
            <person name="Powell A.J."/>
            <person name="Barry K."/>
            <person name="Miller A.N."/>
            <person name="Grigoriev I.V."/>
            <person name="Debuchy R."/>
            <person name="Gladieux P."/>
            <person name="Thoren M.H."/>
            <person name="Johannesson H."/>
        </authorList>
    </citation>
    <scope>NUCLEOTIDE SEQUENCE</scope>
    <source>
        <strain evidence="6">PSN324</strain>
    </source>
</reference>
<evidence type="ECO:0000259" key="5">
    <source>
        <dbReference type="PROSITE" id="PS50048"/>
    </source>
</evidence>
<sequence>MTLTFSNLSADSFEAHLKAGRKRPRVREAVSCYQCRTRKTRCDRELPCGQCRHRGVPGDCVYSTPKDRPVVARSRSRVKKASPAPSPRPATSPPTQTHTPPDSCSSREYTPDEIPPTSPTSQPQQQPEKRHALPPLRAMVFEGSARKTRMVGLSHWLAPCNEMIVLKAMLDHSSEFHPSRKAFAELKAQLRASNALPSALAGTDSSSLRLLLPDRQECDEWMPRFFATYGRIYGILDQPAFARDIDSIYSGTLTHPVHVSKVLLALSIAMQTTQSDRLRGRRLAQAVESCVHTSLFQKPCIGVVQVLLLLMVIKTISASDTDKMYDIMSLMGLTSQVMSNMGLHRDPTLFAEVTPYYAEVRKRLWACYVRLNLEYCIRSGTQFNIRLDESDCPLPTATSLRALDPNSDGILDEAIEEQAEKDNGFAIAAAKLAKILGPLQQALYSPIPPATDDVQTRLRTGFESLLDELPTNLRPGSSPSDPIEILQQSLISVSMNSFLSIASLGATLGTTPNAAQRSQLMELWDNGTSVLHQFEKLCELAPQVKEMACQFLWTDAARSAMSSCWILGRLRQLDNSRILSHPQQTGCIFKAFLIKSLGFLSDLWQTRYHLGVVAAKLNLLLAVSYNVTSNLYTGGVDDSATFRQRLIGDAAAAAERLIADMKYGLQQGQQSFSAPPLIPTTLVTMHTDSPRSMTLESGSYPTATWAAPSPSLLGVPGGGGVHGGEPISGASTPLLGHDFLALDFPTDVAFPSMFSNDFGFSMGDVMYQGPALSPFADQSMVSMW</sequence>
<evidence type="ECO:0000256" key="4">
    <source>
        <dbReference type="SAM" id="MobiDB-lite"/>
    </source>
</evidence>
<gene>
    <name evidence="6" type="ORF">QBC42DRAFT_36259</name>
</gene>
<keyword evidence="3" id="KW-0539">Nucleus</keyword>
<evidence type="ECO:0000256" key="2">
    <source>
        <dbReference type="ARBA" id="ARBA00022723"/>
    </source>
</evidence>
<evidence type="ECO:0000313" key="6">
    <source>
        <dbReference type="EMBL" id="KAK4464768.1"/>
    </source>
</evidence>
<evidence type="ECO:0000256" key="3">
    <source>
        <dbReference type="ARBA" id="ARBA00023242"/>
    </source>
</evidence>
<dbReference type="CDD" id="cd00067">
    <property type="entry name" value="GAL4"/>
    <property type="match status" value="1"/>
</dbReference>
<dbReference type="Gene3D" id="4.10.240.10">
    <property type="entry name" value="Zn(2)-C6 fungal-type DNA-binding domain"/>
    <property type="match status" value="1"/>
</dbReference>
<dbReference type="PROSITE" id="PS50048">
    <property type="entry name" value="ZN2_CY6_FUNGAL_2"/>
    <property type="match status" value="1"/>
</dbReference>
<dbReference type="InterPro" id="IPR001138">
    <property type="entry name" value="Zn2Cys6_DnaBD"/>
</dbReference>
<dbReference type="PANTHER" id="PTHR31001:SF58">
    <property type="entry name" value="ZN(II)2CYS6 TRANSCRIPTION FACTOR (EUROFUNG)"/>
    <property type="match status" value="1"/>
</dbReference>
<dbReference type="PANTHER" id="PTHR31001">
    <property type="entry name" value="UNCHARACTERIZED TRANSCRIPTIONAL REGULATORY PROTEIN"/>
    <property type="match status" value="1"/>
</dbReference>
<name>A0AAV9HWQ0_9PEZI</name>
<dbReference type="InterPro" id="IPR050613">
    <property type="entry name" value="Sec_Metabolite_Reg"/>
</dbReference>
<comment type="caution">
    <text evidence="6">The sequence shown here is derived from an EMBL/GenBank/DDBJ whole genome shotgun (WGS) entry which is preliminary data.</text>
</comment>
<dbReference type="InterPro" id="IPR036864">
    <property type="entry name" value="Zn2-C6_fun-type_DNA-bd_sf"/>
</dbReference>
<reference evidence="6" key="1">
    <citation type="journal article" date="2023" name="Mol. Phylogenet. Evol.">
        <title>Genome-scale phylogeny and comparative genomics of the fungal order Sordariales.</title>
        <authorList>
            <person name="Hensen N."/>
            <person name="Bonometti L."/>
            <person name="Westerberg I."/>
            <person name="Brannstrom I.O."/>
            <person name="Guillou S."/>
            <person name="Cros-Aarteil S."/>
            <person name="Calhoun S."/>
            <person name="Haridas S."/>
            <person name="Kuo A."/>
            <person name="Mondo S."/>
            <person name="Pangilinan J."/>
            <person name="Riley R."/>
            <person name="LaButti K."/>
            <person name="Andreopoulos B."/>
            <person name="Lipzen A."/>
            <person name="Chen C."/>
            <person name="Yan M."/>
            <person name="Daum C."/>
            <person name="Ng V."/>
            <person name="Clum A."/>
            <person name="Steindorff A."/>
            <person name="Ohm R.A."/>
            <person name="Martin F."/>
            <person name="Silar P."/>
            <person name="Natvig D.O."/>
            <person name="Lalanne C."/>
            <person name="Gautier V."/>
            <person name="Ament-Velasquez S.L."/>
            <person name="Kruys A."/>
            <person name="Hutchinson M.I."/>
            <person name="Powell A.J."/>
            <person name="Barry K."/>
            <person name="Miller A.N."/>
            <person name="Grigoriev I.V."/>
            <person name="Debuchy R."/>
            <person name="Gladieux P."/>
            <person name="Hiltunen Thoren M."/>
            <person name="Johannesson H."/>
        </authorList>
    </citation>
    <scope>NUCLEOTIDE SEQUENCE</scope>
    <source>
        <strain evidence="6">PSN324</strain>
    </source>
</reference>
<dbReference type="GO" id="GO:0006351">
    <property type="term" value="P:DNA-templated transcription"/>
    <property type="evidence" value="ECO:0007669"/>
    <property type="project" value="InterPro"/>
</dbReference>
<feature type="domain" description="Zn(2)-C6 fungal-type" evidence="5">
    <location>
        <begin position="31"/>
        <end position="62"/>
    </location>
</feature>
<dbReference type="GO" id="GO:0003677">
    <property type="term" value="F:DNA binding"/>
    <property type="evidence" value="ECO:0007669"/>
    <property type="project" value="InterPro"/>
</dbReference>
<dbReference type="AlphaFoldDB" id="A0AAV9HWQ0"/>
<dbReference type="InterPro" id="IPR007219">
    <property type="entry name" value="XnlR_reg_dom"/>
</dbReference>
<dbReference type="PROSITE" id="PS00463">
    <property type="entry name" value="ZN2_CY6_FUNGAL_1"/>
    <property type="match status" value="1"/>
</dbReference>
<dbReference type="SMART" id="SM00066">
    <property type="entry name" value="GAL4"/>
    <property type="match status" value="1"/>
</dbReference>
<evidence type="ECO:0000256" key="1">
    <source>
        <dbReference type="ARBA" id="ARBA00004123"/>
    </source>
</evidence>
<dbReference type="GO" id="GO:0000981">
    <property type="term" value="F:DNA-binding transcription factor activity, RNA polymerase II-specific"/>
    <property type="evidence" value="ECO:0007669"/>
    <property type="project" value="InterPro"/>
</dbReference>